<feature type="domain" description="CENP-V/GFA" evidence="5">
    <location>
        <begin position="4"/>
        <end position="121"/>
    </location>
</feature>
<sequence length="135" mass="14921">MSVLKGGCLCGAIRYELNREPLFSGFCHCRDCQRTTGTGHCCYMIFERADVTMSGTGRGYETRAENGNPSIRYFCETCGSQVYGSGPPDDPRVSIYAGTLDDPSVFRPTNAIFTRSRHEWDRSALALEECEALPG</sequence>
<keyword evidence="3" id="KW-0862">Zinc</keyword>
<keyword evidence="2" id="KW-0479">Metal-binding</keyword>
<evidence type="ECO:0000313" key="7">
    <source>
        <dbReference type="Proteomes" id="UP001055460"/>
    </source>
</evidence>
<dbReference type="Proteomes" id="UP001055460">
    <property type="component" value="Chromosome"/>
</dbReference>
<dbReference type="PANTHER" id="PTHR33337:SF40">
    <property type="entry name" value="CENP-V_GFA DOMAIN-CONTAINING PROTEIN-RELATED"/>
    <property type="match status" value="1"/>
</dbReference>
<accession>A0A9Q8Y7Y1</accession>
<dbReference type="GO" id="GO:0046872">
    <property type="term" value="F:metal ion binding"/>
    <property type="evidence" value="ECO:0007669"/>
    <property type="project" value="UniProtKB-KW"/>
</dbReference>
<dbReference type="PROSITE" id="PS51891">
    <property type="entry name" value="CENP_V_GFA"/>
    <property type="match status" value="1"/>
</dbReference>
<dbReference type="Gene3D" id="3.90.1590.10">
    <property type="entry name" value="glutathione-dependent formaldehyde- activating enzyme (gfa)"/>
    <property type="match status" value="1"/>
</dbReference>
<dbReference type="EMBL" id="CP098807">
    <property type="protein sequence ID" value="USJ22669.1"/>
    <property type="molecule type" value="Genomic_DNA"/>
</dbReference>
<organism evidence="6 7">
    <name type="scientific">Ensifer adhaerens</name>
    <name type="common">Sinorhizobium morelense</name>
    <dbReference type="NCBI Taxonomy" id="106592"/>
    <lineage>
        <taxon>Bacteria</taxon>
        <taxon>Pseudomonadati</taxon>
        <taxon>Pseudomonadota</taxon>
        <taxon>Alphaproteobacteria</taxon>
        <taxon>Hyphomicrobiales</taxon>
        <taxon>Rhizobiaceae</taxon>
        <taxon>Sinorhizobium/Ensifer group</taxon>
        <taxon>Ensifer</taxon>
    </lineage>
</organism>
<dbReference type="Pfam" id="PF04828">
    <property type="entry name" value="GFA"/>
    <property type="match status" value="1"/>
</dbReference>
<dbReference type="AlphaFoldDB" id="A0A9Q8Y7Y1"/>
<comment type="similarity">
    <text evidence="1">Belongs to the Gfa family.</text>
</comment>
<proteinExistence type="inferred from homology"/>
<evidence type="ECO:0000313" key="6">
    <source>
        <dbReference type="EMBL" id="USJ22669.1"/>
    </source>
</evidence>
<evidence type="ECO:0000256" key="4">
    <source>
        <dbReference type="ARBA" id="ARBA00023239"/>
    </source>
</evidence>
<dbReference type="RefSeq" id="WP_244546796.1">
    <property type="nucleotide sequence ID" value="NZ_CAXURO020000001.1"/>
</dbReference>
<name>A0A9Q8Y7Y1_ENSAD</name>
<evidence type="ECO:0000256" key="3">
    <source>
        <dbReference type="ARBA" id="ARBA00022833"/>
    </source>
</evidence>
<protein>
    <submittedName>
        <fullName evidence="6">GFA family protein</fullName>
    </submittedName>
</protein>
<dbReference type="InterPro" id="IPR011057">
    <property type="entry name" value="Mss4-like_sf"/>
</dbReference>
<reference evidence="6" key="1">
    <citation type="submission" date="2022-06" db="EMBL/GenBank/DDBJ databases">
        <title>Physiological and biochemical characterization and genomic elucidation of a strain of the genus Ensifer adhaerens M8 that combines arsenic oxidation and chromium reduction.</title>
        <authorList>
            <person name="Li X."/>
            <person name="Yu c."/>
        </authorList>
    </citation>
    <scope>NUCLEOTIDE SEQUENCE</scope>
    <source>
        <strain evidence="6">M8</strain>
    </source>
</reference>
<dbReference type="GO" id="GO:0016846">
    <property type="term" value="F:carbon-sulfur lyase activity"/>
    <property type="evidence" value="ECO:0007669"/>
    <property type="project" value="InterPro"/>
</dbReference>
<evidence type="ECO:0000256" key="1">
    <source>
        <dbReference type="ARBA" id="ARBA00005495"/>
    </source>
</evidence>
<dbReference type="PANTHER" id="PTHR33337">
    <property type="entry name" value="GFA DOMAIN-CONTAINING PROTEIN"/>
    <property type="match status" value="1"/>
</dbReference>
<gene>
    <name evidence="6" type="ORF">NE863_15390</name>
</gene>
<keyword evidence="4" id="KW-0456">Lyase</keyword>
<evidence type="ECO:0000259" key="5">
    <source>
        <dbReference type="PROSITE" id="PS51891"/>
    </source>
</evidence>
<dbReference type="InterPro" id="IPR006913">
    <property type="entry name" value="CENP-V/GFA"/>
</dbReference>
<evidence type="ECO:0000256" key="2">
    <source>
        <dbReference type="ARBA" id="ARBA00022723"/>
    </source>
</evidence>
<dbReference type="SUPFAM" id="SSF51316">
    <property type="entry name" value="Mss4-like"/>
    <property type="match status" value="1"/>
</dbReference>